<feature type="domain" description="HTH tetR-type" evidence="5">
    <location>
        <begin position="8"/>
        <end position="68"/>
    </location>
</feature>
<dbReference type="KEGG" id="ome:OLMES_3400"/>
<dbReference type="OrthoDB" id="4541465at2"/>
<proteinExistence type="predicted"/>
<organism evidence="6 7">
    <name type="scientific">Oleiphilus messinensis</name>
    <dbReference type="NCBI Taxonomy" id="141451"/>
    <lineage>
        <taxon>Bacteria</taxon>
        <taxon>Pseudomonadati</taxon>
        <taxon>Pseudomonadota</taxon>
        <taxon>Gammaproteobacteria</taxon>
        <taxon>Oceanospirillales</taxon>
        <taxon>Oleiphilaceae</taxon>
        <taxon>Oleiphilus</taxon>
    </lineage>
</organism>
<dbReference type="GO" id="GO:0003677">
    <property type="term" value="F:DNA binding"/>
    <property type="evidence" value="ECO:0007669"/>
    <property type="project" value="UniProtKB-UniRule"/>
</dbReference>
<dbReference type="InterPro" id="IPR009057">
    <property type="entry name" value="Homeodomain-like_sf"/>
</dbReference>
<name>A0A1Y0IAA6_9GAMM</name>
<dbReference type="EMBL" id="CP021425">
    <property type="protein sequence ID" value="ARU57438.1"/>
    <property type="molecule type" value="Genomic_DNA"/>
</dbReference>
<dbReference type="PANTHER" id="PTHR47506">
    <property type="entry name" value="TRANSCRIPTIONAL REGULATORY PROTEIN"/>
    <property type="match status" value="1"/>
</dbReference>
<dbReference type="RefSeq" id="WP_087462335.1">
    <property type="nucleotide sequence ID" value="NZ_CP021425.1"/>
</dbReference>
<dbReference type="AlphaFoldDB" id="A0A1Y0IAA6"/>
<dbReference type="SUPFAM" id="SSF48498">
    <property type="entry name" value="Tetracyclin repressor-like, C-terminal domain"/>
    <property type="match status" value="1"/>
</dbReference>
<keyword evidence="7" id="KW-1185">Reference proteome</keyword>
<gene>
    <name evidence="6" type="ORF">OLMES_3400</name>
</gene>
<dbReference type="Pfam" id="PF16925">
    <property type="entry name" value="TetR_C_13"/>
    <property type="match status" value="1"/>
</dbReference>
<evidence type="ECO:0000256" key="1">
    <source>
        <dbReference type="ARBA" id="ARBA00023015"/>
    </source>
</evidence>
<keyword evidence="3" id="KW-0804">Transcription</keyword>
<evidence type="ECO:0000313" key="7">
    <source>
        <dbReference type="Proteomes" id="UP000196027"/>
    </source>
</evidence>
<keyword evidence="1" id="KW-0805">Transcription regulation</keyword>
<dbReference type="InterPro" id="IPR001647">
    <property type="entry name" value="HTH_TetR"/>
</dbReference>
<evidence type="ECO:0000256" key="4">
    <source>
        <dbReference type="PROSITE-ProRule" id="PRU00335"/>
    </source>
</evidence>
<feature type="DNA-binding region" description="H-T-H motif" evidence="4">
    <location>
        <begin position="31"/>
        <end position="50"/>
    </location>
</feature>
<keyword evidence="2 4" id="KW-0238">DNA-binding</keyword>
<evidence type="ECO:0000256" key="3">
    <source>
        <dbReference type="ARBA" id="ARBA00023163"/>
    </source>
</evidence>
<reference evidence="6 7" key="1">
    <citation type="submission" date="2017-05" db="EMBL/GenBank/DDBJ databases">
        <title>Genomic insights into alkan degradation activity of Oleiphilus messinensis.</title>
        <authorList>
            <person name="Kozyavkin S.A."/>
            <person name="Slesarev A.I."/>
            <person name="Golyshin P.N."/>
            <person name="Korzhenkov A."/>
            <person name="Golyshina O.N."/>
            <person name="Toshchakov S.V."/>
        </authorList>
    </citation>
    <scope>NUCLEOTIDE SEQUENCE [LARGE SCALE GENOMIC DNA]</scope>
    <source>
        <strain evidence="6 7">ME102</strain>
    </source>
</reference>
<sequence length="199" mass="22311">MARPRRSEHTQKALLEEGIKQLSEHGYHGTGIKQVLDAVRVPKGSFYNYFESKEAYVAAIIREYNQQVLGQFDAFVEGTDFPASQKLKLLYAYMLNKHDNSGCQQGCLVGSIAAEIGGSLSLCQQAMIEGVQLWQRRLSALVVQAQVEGDMRKDIPADTIAELIWSLWEGSLLRMKLEGCVDRTRSLVDVTFNTLLVKQ</sequence>
<protein>
    <submittedName>
        <fullName evidence="6">TetR family transcriptional regulatory protein</fullName>
    </submittedName>
</protein>
<dbReference type="Pfam" id="PF00440">
    <property type="entry name" value="TetR_N"/>
    <property type="match status" value="1"/>
</dbReference>
<evidence type="ECO:0000256" key="2">
    <source>
        <dbReference type="ARBA" id="ARBA00023125"/>
    </source>
</evidence>
<dbReference type="PANTHER" id="PTHR47506:SF6">
    <property type="entry name" value="HTH-TYPE TRANSCRIPTIONAL REPRESSOR NEMR"/>
    <property type="match status" value="1"/>
</dbReference>
<dbReference type="InterPro" id="IPR011075">
    <property type="entry name" value="TetR_C"/>
</dbReference>
<dbReference type="Proteomes" id="UP000196027">
    <property type="component" value="Chromosome"/>
</dbReference>
<dbReference type="Gene3D" id="1.10.357.10">
    <property type="entry name" value="Tetracycline Repressor, domain 2"/>
    <property type="match status" value="1"/>
</dbReference>
<accession>A0A1Y0IAA6</accession>
<evidence type="ECO:0000259" key="5">
    <source>
        <dbReference type="PROSITE" id="PS50977"/>
    </source>
</evidence>
<dbReference type="SUPFAM" id="SSF46689">
    <property type="entry name" value="Homeodomain-like"/>
    <property type="match status" value="1"/>
</dbReference>
<evidence type="ECO:0000313" key="6">
    <source>
        <dbReference type="EMBL" id="ARU57438.1"/>
    </source>
</evidence>
<dbReference type="PROSITE" id="PS50977">
    <property type="entry name" value="HTH_TETR_2"/>
    <property type="match status" value="1"/>
</dbReference>
<dbReference type="InterPro" id="IPR036271">
    <property type="entry name" value="Tet_transcr_reg_TetR-rel_C_sf"/>
</dbReference>